<comment type="caution">
    <text evidence="1">The sequence shown here is derived from an EMBL/GenBank/DDBJ whole genome shotgun (WGS) entry which is preliminary data.</text>
</comment>
<proteinExistence type="predicted"/>
<dbReference type="EMBL" id="NMUH01000529">
    <property type="protein sequence ID" value="MQL80844.1"/>
    <property type="molecule type" value="Genomic_DNA"/>
</dbReference>
<keyword evidence="2" id="KW-1185">Reference proteome</keyword>
<gene>
    <name evidence="1" type="ORF">Taro_013275</name>
</gene>
<organism evidence="1 2">
    <name type="scientific">Colocasia esculenta</name>
    <name type="common">Wild taro</name>
    <name type="synonym">Arum esculentum</name>
    <dbReference type="NCBI Taxonomy" id="4460"/>
    <lineage>
        <taxon>Eukaryota</taxon>
        <taxon>Viridiplantae</taxon>
        <taxon>Streptophyta</taxon>
        <taxon>Embryophyta</taxon>
        <taxon>Tracheophyta</taxon>
        <taxon>Spermatophyta</taxon>
        <taxon>Magnoliopsida</taxon>
        <taxon>Liliopsida</taxon>
        <taxon>Araceae</taxon>
        <taxon>Aroideae</taxon>
        <taxon>Colocasieae</taxon>
        <taxon>Colocasia</taxon>
    </lineage>
</organism>
<accession>A0A843UFT4</accession>
<name>A0A843UFT4_COLES</name>
<feature type="non-terminal residue" evidence="1">
    <location>
        <position position="1"/>
    </location>
</feature>
<evidence type="ECO:0000313" key="1">
    <source>
        <dbReference type="EMBL" id="MQL80844.1"/>
    </source>
</evidence>
<protein>
    <submittedName>
        <fullName evidence="1">Uncharacterized protein</fullName>
    </submittedName>
</protein>
<sequence length="123" mass="14008">SGFLNFHGHQRLLHRIRRDALNVSARRRSTWCHLRGERGIASSGDVTEEWETVREKTYGAGMAGRGKVMIYEGMDSVDPTGGPDGMAVPWNDDHRAAENSRYDGQWDVKDITTVRIEVSRHLW</sequence>
<evidence type="ECO:0000313" key="2">
    <source>
        <dbReference type="Proteomes" id="UP000652761"/>
    </source>
</evidence>
<dbReference type="Proteomes" id="UP000652761">
    <property type="component" value="Unassembled WGS sequence"/>
</dbReference>
<dbReference type="AlphaFoldDB" id="A0A843UFT4"/>
<reference evidence="1" key="1">
    <citation type="submission" date="2017-07" db="EMBL/GenBank/DDBJ databases">
        <title>Taro Niue Genome Assembly and Annotation.</title>
        <authorList>
            <person name="Atibalentja N."/>
            <person name="Keating K."/>
            <person name="Fields C.J."/>
        </authorList>
    </citation>
    <scope>NUCLEOTIDE SEQUENCE</scope>
    <source>
        <strain evidence="1">Niue_2</strain>
        <tissue evidence="1">Leaf</tissue>
    </source>
</reference>